<gene>
    <name evidence="3" type="ORF">ACFFUR_08035</name>
</gene>
<dbReference type="InterPro" id="IPR036514">
    <property type="entry name" value="SGNH_hydro_sf"/>
</dbReference>
<dbReference type="InterPro" id="IPR051532">
    <property type="entry name" value="Ester_Hydrolysis_Enzymes"/>
</dbReference>
<accession>A0ABV5J4K8</accession>
<evidence type="ECO:0000313" key="4">
    <source>
        <dbReference type="Proteomes" id="UP001589654"/>
    </source>
</evidence>
<dbReference type="SUPFAM" id="SSF52266">
    <property type="entry name" value="SGNH hydrolase"/>
    <property type="match status" value="1"/>
</dbReference>
<organism evidence="3 4">
    <name type="scientific">Echinicola jeungdonensis</name>
    <dbReference type="NCBI Taxonomy" id="709343"/>
    <lineage>
        <taxon>Bacteria</taxon>
        <taxon>Pseudomonadati</taxon>
        <taxon>Bacteroidota</taxon>
        <taxon>Cytophagia</taxon>
        <taxon>Cytophagales</taxon>
        <taxon>Cyclobacteriaceae</taxon>
        <taxon>Echinicola</taxon>
    </lineage>
</organism>
<feature type="signal peptide" evidence="1">
    <location>
        <begin position="1"/>
        <end position="19"/>
    </location>
</feature>
<protein>
    <submittedName>
        <fullName evidence="3">GDSL-type esterase/lipase family protein</fullName>
    </submittedName>
</protein>
<dbReference type="Proteomes" id="UP001589654">
    <property type="component" value="Unassembled WGS sequence"/>
</dbReference>
<dbReference type="InterPro" id="IPR013830">
    <property type="entry name" value="SGNH_hydro"/>
</dbReference>
<name>A0ABV5J4K8_9BACT</name>
<dbReference type="EMBL" id="JBHMEW010000053">
    <property type="protein sequence ID" value="MFB9211752.1"/>
    <property type="molecule type" value="Genomic_DNA"/>
</dbReference>
<reference evidence="3 4" key="1">
    <citation type="submission" date="2024-09" db="EMBL/GenBank/DDBJ databases">
        <authorList>
            <person name="Sun Q."/>
            <person name="Mori K."/>
        </authorList>
    </citation>
    <scope>NUCLEOTIDE SEQUENCE [LARGE SCALE GENOMIC DNA]</scope>
    <source>
        <strain evidence="3 4">CECT 7682</strain>
    </source>
</reference>
<feature type="domain" description="SGNH hydrolase-type esterase" evidence="2">
    <location>
        <begin position="28"/>
        <end position="201"/>
    </location>
</feature>
<evidence type="ECO:0000259" key="2">
    <source>
        <dbReference type="Pfam" id="PF13472"/>
    </source>
</evidence>
<feature type="chain" id="PRO_5046594142" evidence="1">
    <location>
        <begin position="20"/>
        <end position="211"/>
    </location>
</feature>
<dbReference type="Pfam" id="PF13472">
    <property type="entry name" value="Lipase_GDSL_2"/>
    <property type="match status" value="1"/>
</dbReference>
<keyword evidence="4" id="KW-1185">Reference proteome</keyword>
<dbReference type="PANTHER" id="PTHR30383:SF5">
    <property type="entry name" value="SGNH HYDROLASE-TYPE ESTERASE DOMAIN-CONTAINING PROTEIN"/>
    <property type="match status" value="1"/>
</dbReference>
<dbReference type="RefSeq" id="WP_290247137.1">
    <property type="nucleotide sequence ID" value="NZ_JAUFQT010000001.1"/>
</dbReference>
<sequence>MKKTLFTLFVLLNFFTLCLGQTKIKVACVGNSITEGPGRQHPESYPLLMQNILGEEYEVINFGVSGRTLLKKGDRPYWDEPQYDQVLDYEPDIVVIKLGTNDTKPQNWKHKEEFVENYIDMIRSFDSAMPEKGEIYVCIPVPVFESRWGINAPVLEKEMIPMLKKIIKSTRANKINLYRPLKKHADLFPDGIHPNSEGNQIMAEVIAKKID</sequence>
<keyword evidence="1" id="KW-0732">Signal</keyword>
<proteinExistence type="predicted"/>
<comment type="caution">
    <text evidence="3">The sequence shown here is derived from an EMBL/GenBank/DDBJ whole genome shotgun (WGS) entry which is preliminary data.</text>
</comment>
<evidence type="ECO:0000313" key="3">
    <source>
        <dbReference type="EMBL" id="MFB9211752.1"/>
    </source>
</evidence>
<dbReference type="PANTHER" id="PTHR30383">
    <property type="entry name" value="THIOESTERASE 1/PROTEASE 1/LYSOPHOSPHOLIPASE L1"/>
    <property type="match status" value="1"/>
</dbReference>
<dbReference type="Gene3D" id="3.40.50.1110">
    <property type="entry name" value="SGNH hydrolase"/>
    <property type="match status" value="1"/>
</dbReference>
<evidence type="ECO:0000256" key="1">
    <source>
        <dbReference type="SAM" id="SignalP"/>
    </source>
</evidence>